<feature type="transmembrane region" description="Helical" evidence="1">
    <location>
        <begin position="6"/>
        <end position="29"/>
    </location>
</feature>
<evidence type="ECO:0000256" key="1">
    <source>
        <dbReference type="SAM" id="Phobius"/>
    </source>
</evidence>
<organism evidence="2 3">
    <name type="scientific">Arthrobacter jinronghuae</name>
    <dbReference type="NCBI Taxonomy" id="2964609"/>
    <lineage>
        <taxon>Bacteria</taxon>
        <taxon>Bacillati</taxon>
        <taxon>Actinomycetota</taxon>
        <taxon>Actinomycetes</taxon>
        <taxon>Micrococcales</taxon>
        <taxon>Micrococcaceae</taxon>
        <taxon>Arthrobacter</taxon>
    </lineage>
</organism>
<feature type="transmembrane region" description="Helical" evidence="1">
    <location>
        <begin position="50"/>
        <end position="68"/>
    </location>
</feature>
<sequence length="129" mass="14748">METETNYWAFFAIVFPFGLLLFVGGILVYRKIFVGMIVLDGFFPGKPSLASTYLGAWLMLVSALHFVPDNEAVSVPYTLLMFACQGIGMLGWLWMPKFMQPEWMKEVDRLMARGEDRFTREFLNGEGKS</sequence>
<evidence type="ECO:0000313" key="3">
    <source>
        <dbReference type="Proteomes" id="UP001206924"/>
    </source>
</evidence>
<accession>A0ABT1NRZ7</accession>
<proteinExistence type="predicted"/>
<keyword evidence="1" id="KW-0472">Membrane</keyword>
<gene>
    <name evidence="2" type="ORF">NNX28_05230</name>
</gene>
<reference evidence="2 3" key="1">
    <citation type="submission" date="2022-07" db="EMBL/GenBank/DDBJ databases">
        <title>Novel species in genus Arthrobacter.</title>
        <authorList>
            <person name="Liu Y."/>
        </authorList>
    </citation>
    <scope>NUCLEOTIDE SEQUENCE [LARGE SCALE GENOMIC DNA]</scope>
    <source>
        <strain evidence="3">zg-Y859</strain>
    </source>
</reference>
<dbReference type="Proteomes" id="UP001206924">
    <property type="component" value="Unassembled WGS sequence"/>
</dbReference>
<comment type="caution">
    <text evidence="2">The sequence shown here is derived from an EMBL/GenBank/DDBJ whole genome shotgun (WGS) entry which is preliminary data.</text>
</comment>
<name>A0ABT1NRZ7_9MICC</name>
<dbReference type="RefSeq" id="WP_255797051.1">
    <property type="nucleotide sequence ID" value="NZ_CP104263.1"/>
</dbReference>
<feature type="transmembrane region" description="Helical" evidence="1">
    <location>
        <begin position="74"/>
        <end position="95"/>
    </location>
</feature>
<protein>
    <submittedName>
        <fullName evidence="2">Uncharacterized protein</fullName>
    </submittedName>
</protein>
<keyword evidence="1" id="KW-1133">Transmembrane helix</keyword>
<keyword evidence="1" id="KW-0812">Transmembrane</keyword>
<dbReference type="EMBL" id="JANFLP010000006">
    <property type="protein sequence ID" value="MCQ1949331.1"/>
    <property type="molecule type" value="Genomic_DNA"/>
</dbReference>
<evidence type="ECO:0000313" key="2">
    <source>
        <dbReference type="EMBL" id="MCQ1949331.1"/>
    </source>
</evidence>
<keyword evidence="3" id="KW-1185">Reference proteome</keyword>